<sequence length="31" mass="3227">MIYEQADTGAGVVGEEIGHPIAPALIFKNKG</sequence>
<dbReference type="PATRIC" id="fig|1008153.3.peg.3466"/>
<comment type="caution">
    <text evidence="1">The sequence shown here is derived from an EMBL/GenBank/DDBJ whole genome shotgun (WGS) entry which is preliminary data.</text>
</comment>
<evidence type="ECO:0000313" key="2">
    <source>
        <dbReference type="Proteomes" id="UP000075321"/>
    </source>
</evidence>
<protein>
    <submittedName>
        <fullName evidence="1">Uncharacterized protein</fullName>
    </submittedName>
</protein>
<organism evidence="1 2">
    <name type="scientific">Halalkalicoccus paucihalophilus</name>
    <dbReference type="NCBI Taxonomy" id="1008153"/>
    <lineage>
        <taxon>Archaea</taxon>
        <taxon>Methanobacteriati</taxon>
        <taxon>Methanobacteriota</taxon>
        <taxon>Stenosarchaea group</taxon>
        <taxon>Halobacteria</taxon>
        <taxon>Halobacteriales</taxon>
        <taxon>Halococcaceae</taxon>
        <taxon>Halalkalicoccus</taxon>
    </lineage>
</organism>
<dbReference type="Proteomes" id="UP000075321">
    <property type="component" value="Unassembled WGS sequence"/>
</dbReference>
<keyword evidence="2" id="KW-1185">Reference proteome</keyword>
<dbReference type="AlphaFoldDB" id="A0A151A9D9"/>
<dbReference type="EMBL" id="LTAZ01000013">
    <property type="protein sequence ID" value="KYH24318.1"/>
    <property type="molecule type" value="Genomic_DNA"/>
</dbReference>
<accession>A0A151A9D9</accession>
<name>A0A151A9D9_9EURY</name>
<proteinExistence type="predicted"/>
<reference evidence="1 2" key="1">
    <citation type="submission" date="2016-02" db="EMBL/GenBank/DDBJ databases">
        <title>Genome sequence of Halalkalicoccus paucihalophilus DSM 24557.</title>
        <authorList>
            <person name="Poehlein A."/>
            <person name="Daniel R."/>
        </authorList>
    </citation>
    <scope>NUCLEOTIDE SEQUENCE [LARGE SCALE GENOMIC DNA]</scope>
    <source>
        <strain evidence="1 2">DSM 24557</strain>
    </source>
</reference>
<gene>
    <name evidence="1" type="ORF">HAPAU_33010</name>
</gene>
<evidence type="ECO:0000313" key="1">
    <source>
        <dbReference type="EMBL" id="KYH24318.1"/>
    </source>
</evidence>